<dbReference type="PANTHER" id="PTHR39600:SF1">
    <property type="entry name" value="PEPTIDASE INHIBITOR I78 FAMILY PROTEIN"/>
    <property type="match status" value="1"/>
</dbReference>
<keyword evidence="2" id="KW-1185">Reference proteome</keyword>
<dbReference type="PANTHER" id="PTHR39600">
    <property type="entry name" value="PEPTIDASE INHIBITOR I78 FAMILY PROTEIN"/>
    <property type="match status" value="1"/>
</dbReference>
<protein>
    <recommendedName>
        <fullName evidence="3">Peptidase inhibitor I78 family protein</fullName>
    </recommendedName>
</protein>
<sequence>MATLDPPSDTFKQKWTTDLVGKKIVDQRSDDPEHFCKQDLPEQNRVIAPGTLVTRDFRPQRMNVHLDDEDRCSHITFG</sequence>
<dbReference type="InterPro" id="IPR021719">
    <property type="entry name" value="Prot_inh_I78"/>
</dbReference>
<dbReference type="EMBL" id="KI966390">
    <property type="protein sequence ID" value="EWC48431.1"/>
    <property type="molecule type" value="Genomic_DNA"/>
</dbReference>
<organism evidence="1 2">
    <name type="scientific">Drechslerella stenobrocha 248</name>
    <dbReference type="NCBI Taxonomy" id="1043628"/>
    <lineage>
        <taxon>Eukaryota</taxon>
        <taxon>Fungi</taxon>
        <taxon>Dikarya</taxon>
        <taxon>Ascomycota</taxon>
        <taxon>Pezizomycotina</taxon>
        <taxon>Orbiliomycetes</taxon>
        <taxon>Orbiliales</taxon>
        <taxon>Orbiliaceae</taxon>
        <taxon>Drechslerella</taxon>
    </lineage>
</organism>
<dbReference type="Proteomes" id="UP000024837">
    <property type="component" value="Unassembled WGS sequence"/>
</dbReference>
<reference evidence="1 2" key="1">
    <citation type="submission" date="2013-05" db="EMBL/GenBank/DDBJ databases">
        <title>Drechslerella stenobrocha genome reveals carnivorous origination and mechanical trapping mechanism of predatory fungi.</title>
        <authorList>
            <person name="Liu X."/>
            <person name="Zhang W."/>
            <person name="Liu K."/>
        </authorList>
    </citation>
    <scope>NUCLEOTIDE SEQUENCE [LARGE SCALE GENOMIC DNA]</scope>
    <source>
        <strain evidence="1 2">248</strain>
    </source>
</reference>
<name>W7HW83_9PEZI</name>
<dbReference type="OrthoDB" id="10013825at2759"/>
<dbReference type="Gene3D" id="3.30.10.10">
    <property type="entry name" value="Trypsin Inhibitor V, subunit A"/>
    <property type="match status" value="1"/>
</dbReference>
<evidence type="ECO:0000313" key="1">
    <source>
        <dbReference type="EMBL" id="EWC48431.1"/>
    </source>
</evidence>
<dbReference type="Pfam" id="PF11720">
    <property type="entry name" value="Inhibitor_I78"/>
    <property type="match status" value="1"/>
</dbReference>
<gene>
    <name evidence="1" type="ORF">DRE_02200</name>
</gene>
<proteinExistence type="predicted"/>
<accession>W7HW83</accession>
<dbReference type="HOGENOM" id="CLU_162852_1_1_1"/>
<evidence type="ECO:0000313" key="2">
    <source>
        <dbReference type="Proteomes" id="UP000024837"/>
    </source>
</evidence>
<dbReference type="AlphaFoldDB" id="W7HW83"/>
<evidence type="ECO:0008006" key="3">
    <source>
        <dbReference type="Google" id="ProtNLM"/>
    </source>
</evidence>